<dbReference type="AlphaFoldDB" id="A0AAV5TCI4"/>
<protein>
    <submittedName>
        <fullName evidence="1">Uncharacterized protein</fullName>
    </submittedName>
</protein>
<dbReference type="EMBL" id="BTSX01000004">
    <property type="protein sequence ID" value="GMS93275.1"/>
    <property type="molecule type" value="Genomic_DNA"/>
</dbReference>
<reference evidence="1" key="1">
    <citation type="submission" date="2023-10" db="EMBL/GenBank/DDBJ databases">
        <title>Genome assembly of Pristionchus species.</title>
        <authorList>
            <person name="Yoshida K."/>
            <person name="Sommer R.J."/>
        </authorList>
    </citation>
    <scope>NUCLEOTIDE SEQUENCE</scope>
    <source>
        <strain evidence="1">RS0144</strain>
    </source>
</reference>
<organism evidence="1 2">
    <name type="scientific">Pristionchus entomophagus</name>
    <dbReference type="NCBI Taxonomy" id="358040"/>
    <lineage>
        <taxon>Eukaryota</taxon>
        <taxon>Metazoa</taxon>
        <taxon>Ecdysozoa</taxon>
        <taxon>Nematoda</taxon>
        <taxon>Chromadorea</taxon>
        <taxon>Rhabditida</taxon>
        <taxon>Rhabditina</taxon>
        <taxon>Diplogasteromorpha</taxon>
        <taxon>Diplogasteroidea</taxon>
        <taxon>Neodiplogasteridae</taxon>
        <taxon>Pristionchus</taxon>
    </lineage>
</organism>
<evidence type="ECO:0000313" key="2">
    <source>
        <dbReference type="Proteomes" id="UP001432027"/>
    </source>
</evidence>
<accession>A0AAV5TCI4</accession>
<comment type="caution">
    <text evidence="1">The sequence shown here is derived from an EMBL/GenBank/DDBJ whole genome shotgun (WGS) entry which is preliminary data.</text>
</comment>
<sequence length="74" mass="8805">VQELYDVHIDTTYEMYRMFIVESHTFFKNVFPALSILSFKEQELIFKDYVSKMGMIEGYRMIAQYNCGETKNAT</sequence>
<dbReference type="Proteomes" id="UP001432027">
    <property type="component" value="Unassembled WGS sequence"/>
</dbReference>
<keyword evidence="2" id="KW-1185">Reference proteome</keyword>
<gene>
    <name evidence="1" type="ORF">PENTCL1PPCAC_15450</name>
</gene>
<proteinExistence type="predicted"/>
<evidence type="ECO:0000313" key="1">
    <source>
        <dbReference type="EMBL" id="GMS93275.1"/>
    </source>
</evidence>
<feature type="non-terminal residue" evidence="1">
    <location>
        <position position="1"/>
    </location>
</feature>
<name>A0AAV5TCI4_9BILA</name>